<evidence type="ECO:0000256" key="7">
    <source>
        <dbReference type="ARBA" id="ARBA00022737"/>
    </source>
</evidence>
<comment type="similarity">
    <text evidence="2">Belongs to the RLP family.</text>
</comment>
<dbReference type="EMBL" id="JBHFFA010000003">
    <property type="protein sequence ID" value="KAL2632604.1"/>
    <property type="molecule type" value="Genomic_DNA"/>
</dbReference>
<dbReference type="InterPro" id="IPR000719">
    <property type="entry name" value="Prot_kinase_dom"/>
</dbReference>
<evidence type="ECO:0000313" key="15">
    <source>
        <dbReference type="EMBL" id="KAL2632604.1"/>
    </source>
</evidence>
<dbReference type="SMART" id="SM00369">
    <property type="entry name" value="LRR_TYP"/>
    <property type="match status" value="14"/>
</dbReference>
<evidence type="ECO:0000256" key="8">
    <source>
        <dbReference type="ARBA" id="ARBA00022989"/>
    </source>
</evidence>
<dbReference type="SUPFAM" id="SSF56112">
    <property type="entry name" value="Protein kinase-like (PK-like)"/>
    <property type="match status" value="1"/>
</dbReference>
<dbReference type="GO" id="GO:0005886">
    <property type="term" value="C:plasma membrane"/>
    <property type="evidence" value="ECO:0007669"/>
    <property type="project" value="UniProtKB-SubCell"/>
</dbReference>
<evidence type="ECO:0000256" key="13">
    <source>
        <dbReference type="SAM" id="Phobius"/>
    </source>
</evidence>
<dbReference type="Pfam" id="PF00069">
    <property type="entry name" value="Pkinase"/>
    <property type="match status" value="1"/>
</dbReference>
<name>A0ABD1YSA0_9MARC</name>
<evidence type="ECO:0000256" key="6">
    <source>
        <dbReference type="ARBA" id="ARBA00022729"/>
    </source>
</evidence>
<keyword evidence="5 13" id="KW-0812">Transmembrane</keyword>
<dbReference type="FunFam" id="3.80.10.10:FF:000111">
    <property type="entry name" value="LRR receptor-like serine/threonine-protein kinase ERECTA"/>
    <property type="match status" value="1"/>
</dbReference>
<dbReference type="Proteomes" id="UP001605036">
    <property type="component" value="Unassembled WGS sequence"/>
</dbReference>
<dbReference type="InterPro" id="IPR003591">
    <property type="entry name" value="Leu-rich_rpt_typical-subtyp"/>
</dbReference>
<dbReference type="PROSITE" id="PS00108">
    <property type="entry name" value="PROTEIN_KINASE_ST"/>
    <property type="match status" value="1"/>
</dbReference>
<sequence length="1487" mass="162287">MLLLPGGCGSRFRQKRSGASDRATLMRRSMAAGGSGRGRNKGTTERLVTWELLVVIVLHAAGWIAQGVEGCSDVERQALLDLKALVPSAYADLLSSWQLQSDCCVDNWHFVTCSASSTVIGLNLPTRFSSSPLGLGIPQIPESLGNLTSLESLSMVGNSISIVPDSLLHLPNLTVVILAHNSITEFPEVFLEMAQLKKLDLSSNGIITMVGPDTSVQSQLETLTLHSNYIGTINESFGGWTELVDLDVSRNYLSWIPDSVIELPNLRNLILDSNELQTFPFTIGKMTQLIKLSVSSNNITALPTSTGSLTSLEYLNLRNNALNKFPEMLLNLSSLKALDLSQNEIDCLPDSSYDTWAPTLEILSLSSNLIDDLPSGFAALDLHDLWLDHNLLQEFPRALPLVNGTLDLSSNQMNDSYWFGKIATGFKHLNLANNRMTRMPYNLVIMEPFMEVLDLSGNLIMQFEFNLASIRSPGFRELDLSGNNLTGRIPFSWASLQSPDEGTGLQAIYLDANPLLTLDILDDIAKLLPSSKVVTLVGCNLTGEIPQSLSTLTKLEVLSLGNNLLSGPIPEFFDSSFPLLRELNLSRNALTKNIPSIPFNYSLVSGSTILDLSFNSLSGSLPTTIAEVTLLSHNSLSGEIPSAWSSVPIVALDLSGNGLEGGIPAFLGSMTSLRFLNLADNSFSGALPVELGNCSALEHLTLGNNLLTGQIPSTFGQSFGRSLKTLSLANNSLEGPIPESIGNCSDLRVLDLSRNYLNGTLPSLVDLDSLSKSLVVLTVAHNQLSGEIPWWIPLLRSLQLLDLSYNSFWGWIPSDVTGLESLKLPGSTNNDELSLDALYVMYAVQTGSIDTGTFSLSQRVVQVTFSVVLTSNYLSGPLPQQLGILKGLVYLSVANNSLNGALPPSLGNLTELKDLDLSENNFSGAVPPEFAGLTSLESFNVSSNNLTGQLPQGTLFSSFPSSSFLNNPGLCGNPLPLCLPGVPTPPSPIKSVQKCHEGWWCHNKMWVIGVAVGTFVFFVLFLAAVLYLVLRRKTPVVIFDSGELEHKLVITGKELEAATADEHNIIGRGDGTTVYRVQLQDGKGRVVAVKKMKIGHEERHDKKGQKRVIREMESLKQLRHRNLVSVLGVCYSGYHKSLILDYVPNGSLHDHLHEMANGKCELPLDARLKITTGVADALAFLHHEYHNPILHLDIKPSNILLDDEFNPKVADFSIAKFINPRYNSSQGDSTAASVVGTVGYVAPEYGSLSKGSVKGDVYSFGMVLLELFTGKAPTDSSFDEEKTLRDWVMEACTSADADDILDVIDHFLLNQGKNCSSKEHQQPKETPANVNAFPSSGQPSPTTTKTVRFGEETQMKQVQLVLGVALLCTHEYPEERPSMDQVRDRLHHIRENHAVERAWPDINELMKSKKKAVGGRSIRHRVVALVCARRRVIHAADDDDDGLVCRLVTSSIATTSSANRLDFEQIVVLQMSKEKTLMREKKDMNLP</sequence>
<keyword evidence="9 13" id="KW-0472">Membrane</keyword>
<keyword evidence="8 13" id="KW-1133">Transmembrane helix</keyword>
<dbReference type="SUPFAM" id="SSF52047">
    <property type="entry name" value="RNI-like"/>
    <property type="match status" value="2"/>
</dbReference>
<dbReference type="SMART" id="SM00364">
    <property type="entry name" value="LRR_BAC"/>
    <property type="match status" value="7"/>
</dbReference>
<evidence type="ECO:0000256" key="10">
    <source>
        <dbReference type="ARBA" id="ARBA00023170"/>
    </source>
</evidence>
<dbReference type="SUPFAM" id="SSF52058">
    <property type="entry name" value="L domain-like"/>
    <property type="match status" value="1"/>
</dbReference>
<feature type="region of interest" description="Disordered" evidence="12">
    <location>
        <begin position="1"/>
        <end position="21"/>
    </location>
</feature>
<dbReference type="Gene3D" id="3.30.200.20">
    <property type="entry name" value="Phosphorylase Kinase, domain 1"/>
    <property type="match status" value="1"/>
</dbReference>
<dbReference type="InterPro" id="IPR011009">
    <property type="entry name" value="Kinase-like_dom_sf"/>
</dbReference>
<protein>
    <recommendedName>
        <fullName evidence="14">Protein kinase domain-containing protein</fullName>
    </recommendedName>
</protein>
<keyword evidence="10" id="KW-0675">Receptor</keyword>
<dbReference type="Gene3D" id="3.80.10.10">
    <property type="entry name" value="Ribonuclease Inhibitor"/>
    <property type="match status" value="6"/>
</dbReference>
<dbReference type="PANTHER" id="PTHR48052">
    <property type="entry name" value="UNNAMED PRODUCT"/>
    <property type="match status" value="1"/>
</dbReference>
<evidence type="ECO:0000256" key="2">
    <source>
        <dbReference type="ARBA" id="ARBA00009592"/>
    </source>
</evidence>
<evidence type="ECO:0000256" key="4">
    <source>
        <dbReference type="ARBA" id="ARBA00022614"/>
    </source>
</evidence>
<dbReference type="PROSITE" id="PS51450">
    <property type="entry name" value="LRR"/>
    <property type="match status" value="2"/>
</dbReference>
<evidence type="ECO:0000256" key="5">
    <source>
        <dbReference type="ARBA" id="ARBA00022692"/>
    </source>
</evidence>
<organism evidence="15 16">
    <name type="scientific">Riccia fluitans</name>
    <dbReference type="NCBI Taxonomy" id="41844"/>
    <lineage>
        <taxon>Eukaryota</taxon>
        <taxon>Viridiplantae</taxon>
        <taxon>Streptophyta</taxon>
        <taxon>Embryophyta</taxon>
        <taxon>Marchantiophyta</taxon>
        <taxon>Marchantiopsida</taxon>
        <taxon>Marchantiidae</taxon>
        <taxon>Marchantiales</taxon>
        <taxon>Ricciaceae</taxon>
        <taxon>Riccia</taxon>
    </lineage>
</organism>
<dbReference type="PANTHER" id="PTHR48052:SF66">
    <property type="entry name" value="OS02G0610000 PROTEIN"/>
    <property type="match status" value="1"/>
</dbReference>
<evidence type="ECO:0000256" key="3">
    <source>
        <dbReference type="ARBA" id="ARBA00022475"/>
    </source>
</evidence>
<reference evidence="15 16" key="1">
    <citation type="submission" date="2024-09" db="EMBL/GenBank/DDBJ databases">
        <title>Chromosome-scale assembly of Riccia fluitans.</title>
        <authorList>
            <person name="Paukszto L."/>
            <person name="Sawicki J."/>
            <person name="Karawczyk K."/>
            <person name="Piernik-Szablinska J."/>
            <person name="Szczecinska M."/>
            <person name="Mazdziarz M."/>
        </authorList>
    </citation>
    <scope>NUCLEOTIDE SEQUENCE [LARGE SCALE GENOMIC DNA]</scope>
    <source>
        <strain evidence="15">Rf_01</strain>
        <tissue evidence="15">Aerial parts of the thallus</tissue>
    </source>
</reference>
<dbReference type="SMART" id="SM00220">
    <property type="entry name" value="S_TKc"/>
    <property type="match status" value="1"/>
</dbReference>
<comment type="caution">
    <text evidence="15">The sequence shown here is derived from an EMBL/GenBank/DDBJ whole genome shotgun (WGS) entry which is preliminary data.</text>
</comment>
<dbReference type="PROSITE" id="PS50011">
    <property type="entry name" value="PROTEIN_KINASE_DOM"/>
    <property type="match status" value="1"/>
</dbReference>
<keyword evidence="4" id="KW-0433">Leucine-rich repeat</keyword>
<evidence type="ECO:0000256" key="11">
    <source>
        <dbReference type="ARBA" id="ARBA00023180"/>
    </source>
</evidence>
<dbReference type="InterPro" id="IPR032675">
    <property type="entry name" value="LRR_dom_sf"/>
</dbReference>
<feature type="compositionally biased region" description="Polar residues" evidence="12">
    <location>
        <begin position="1328"/>
        <end position="1345"/>
    </location>
</feature>
<evidence type="ECO:0000256" key="9">
    <source>
        <dbReference type="ARBA" id="ARBA00023136"/>
    </source>
</evidence>
<dbReference type="Pfam" id="PF13855">
    <property type="entry name" value="LRR_8"/>
    <property type="match status" value="4"/>
</dbReference>
<feature type="region of interest" description="Disordered" evidence="12">
    <location>
        <begin position="1315"/>
        <end position="1345"/>
    </location>
</feature>
<keyword evidence="16" id="KW-1185">Reference proteome</keyword>
<gene>
    <name evidence="15" type="ORF">R1flu_004083</name>
</gene>
<proteinExistence type="inferred from homology"/>
<keyword evidence="3" id="KW-1003">Cell membrane</keyword>
<dbReference type="Pfam" id="PF00560">
    <property type="entry name" value="LRR_1"/>
    <property type="match status" value="7"/>
</dbReference>
<keyword evidence="6" id="KW-0732">Signal</keyword>
<evidence type="ECO:0000259" key="14">
    <source>
        <dbReference type="PROSITE" id="PS50011"/>
    </source>
</evidence>
<dbReference type="FunFam" id="3.80.10.10:FF:000095">
    <property type="entry name" value="LRR receptor-like serine/threonine-protein kinase GSO1"/>
    <property type="match status" value="1"/>
</dbReference>
<evidence type="ECO:0000256" key="12">
    <source>
        <dbReference type="SAM" id="MobiDB-lite"/>
    </source>
</evidence>
<dbReference type="SMART" id="SM00365">
    <property type="entry name" value="LRR_SD22"/>
    <property type="match status" value="6"/>
</dbReference>
<dbReference type="InterPro" id="IPR008271">
    <property type="entry name" value="Ser/Thr_kinase_AS"/>
</dbReference>
<comment type="subcellular location">
    <subcellularLocation>
        <location evidence="1">Cell membrane</location>
        <topology evidence="1">Single-pass membrane protein</topology>
    </subcellularLocation>
</comment>
<accession>A0ABD1YSA0</accession>
<keyword evidence="11" id="KW-0325">Glycoprotein</keyword>
<dbReference type="Gene3D" id="1.10.510.10">
    <property type="entry name" value="Transferase(Phosphotransferase) domain 1"/>
    <property type="match status" value="1"/>
</dbReference>
<feature type="domain" description="Protein kinase" evidence="14">
    <location>
        <begin position="1060"/>
        <end position="1390"/>
    </location>
</feature>
<evidence type="ECO:0000256" key="1">
    <source>
        <dbReference type="ARBA" id="ARBA00004162"/>
    </source>
</evidence>
<evidence type="ECO:0000313" key="16">
    <source>
        <dbReference type="Proteomes" id="UP001605036"/>
    </source>
</evidence>
<feature type="transmembrane region" description="Helical" evidence="13">
    <location>
        <begin position="1005"/>
        <end position="1030"/>
    </location>
</feature>
<dbReference type="InterPro" id="IPR001611">
    <property type="entry name" value="Leu-rich_rpt"/>
</dbReference>
<keyword evidence="7" id="KW-0677">Repeat</keyword>